<protein>
    <submittedName>
        <fullName evidence="1">Uncharacterized protein</fullName>
    </submittedName>
</protein>
<organism evidence="1">
    <name type="scientific">marine metagenome</name>
    <dbReference type="NCBI Taxonomy" id="408172"/>
    <lineage>
        <taxon>unclassified sequences</taxon>
        <taxon>metagenomes</taxon>
        <taxon>ecological metagenomes</taxon>
    </lineage>
</organism>
<dbReference type="InterPro" id="IPR025048">
    <property type="entry name" value="DUF3987"/>
</dbReference>
<dbReference type="Pfam" id="PF13148">
    <property type="entry name" value="DUF3987"/>
    <property type="match status" value="1"/>
</dbReference>
<feature type="non-terminal residue" evidence="1">
    <location>
        <position position="1"/>
    </location>
</feature>
<gene>
    <name evidence="1" type="ORF">METZ01_LOCUS319379</name>
</gene>
<accession>A0A382P1Q0</accession>
<reference evidence="1" key="1">
    <citation type="submission" date="2018-05" db="EMBL/GenBank/DDBJ databases">
        <authorList>
            <person name="Lanie J.A."/>
            <person name="Ng W.-L."/>
            <person name="Kazmierczak K.M."/>
            <person name="Andrzejewski T.M."/>
            <person name="Davidsen T.M."/>
            <person name="Wayne K.J."/>
            <person name="Tettelin H."/>
            <person name="Glass J.I."/>
            <person name="Rusch D."/>
            <person name="Podicherti R."/>
            <person name="Tsui H.-C.T."/>
            <person name="Winkler M.E."/>
        </authorList>
    </citation>
    <scope>NUCLEOTIDE SEQUENCE</scope>
</reference>
<proteinExistence type="predicted"/>
<dbReference type="EMBL" id="UINC01103833">
    <property type="protein sequence ID" value="SVC66525.1"/>
    <property type="molecule type" value="Genomic_DNA"/>
</dbReference>
<sequence>SILAINNMETAIFNKKKSGLLKRLEKLQEKGEEEKKIQAVESQIKELQEPEKTYPKVISITTGTREKILEMLSHGNERGLMIKRDELSGFFADLTRDGKDGDRQFFIEAMTVAYSYDHNTISRGTDLAELLAVSVCGTIQKSKVRRLLLEMEQQYKDDGLLQRFMWVCPKQVNYNDFDEEYQKGFRGIDSDLFSRTQTLFEKLDALTPIDIGATEAVYSPAPWIVFDDHAQTNFFTWRKLLKEDVLTDENLSDGLIAHLSKSERLVSGLALSFHAVKCAVANNINEIPKTIDSDSLYRAIDIWDILRKHAEAFYNMEYLNTIEATHLFNSRLGKFDDVFSVSDVKQKRWKGLKDEKAILEV</sequence>
<evidence type="ECO:0000313" key="1">
    <source>
        <dbReference type="EMBL" id="SVC66525.1"/>
    </source>
</evidence>
<name>A0A382P1Q0_9ZZZZ</name>
<dbReference type="AlphaFoldDB" id="A0A382P1Q0"/>
<feature type="non-terminal residue" evidence="1">
    <location>
        <position position="361"/>
    </location>
</feature>